<dbReference type="PANTHER" id="PTHR43100:SF1">
    <property type="entry name" value="GLUTAMATE SYNTHASE [NADPH] SMALL CHAIN"/>
    <property type="match status" value="1"/>
</dbReference>
<name>A0ABQ6C417_9BURK</name>
<dbReference type="PRINTS" id="PR00419">
    <property type="entry name" value="ADXRDTASE"/>
</dbReference>
<keyword evidence="3" id="KW-0314">Glutamate biosynthesis</keyword>
<dbReference type="InterPro" id="IPR009051">
    <property type="entry name" value="Helical_ferredxn"/>
</dbReference>
<dbReference type="InterPro" id="IPR028261">
    <property type="entry name" value="DPD_II"/>
</dbReference>
<dbReference type="InterPro" id="IPR023753">
    <property type="entry name" value="FAD/NAD-binding_dom"/>
</dbReference>
<feature type="domain" description="4Fe-4S ferredoxin-type" evidence="5">
    <location>
        <begin position="37"/>
        <end position="68"/>
    </location>
</feature>
<dbReference type="Proteomes" id="UP001156903">
    <property type="component" value="Unassembled WGS sequence"/>
</dbReference>
<keyword evidence="1" id="KW-0028">Amino-acid biosynthesis</keyword>
<evidence type="ECO:0000256" key="3">
    <source>
        <dbReference type="ARBA" id="ARBA00023164"/>
    </source>
</evidence>
<organism evidence="6 7">
    <name type="scientific">Hydrogenophaga electricum</name>
    <dbReference type="NCBI Taxonomy" id="1230953"/>
    <lineage>
        <taxon>Bacteria</taxon>
        <taxon>Pseudomonadati</taxon>
        <taxon>Pseudomonadota</taxon>
        <taxon>Betaproteobacteria</taxon>
        <taxon>Burkholderiales</taxon>
        <taxon>Comamonadaceae</taxon>
        <taxon>Hydrogenophaga</taxon>
    </lineage>
</organism>
<evidence type="ECO:0000313" key="7">
    <source>
        <dbReference type="Proteomes" id="UP001156903"/>
    </source>
</evidence>
<keyword evidence="2" id="KW-0560">Oxidoreductase</keyword>
<proteinExistence type="predicted"/>
<dbReference type="EMBL" id="BSPB01000014">
    <property type="protein sequence ID" value="GLS14690.1"/>
    <property type="molecule type" value="Genomic_DNA"/>
</dbReference>
<dbReference type="Gene3D" id="3.40.50.720">
    <property type="entry name" value="NAD(P)-binding Rossmann-like Domain"/>
    <property type="match status" value="1"/>
</dbReference>
<evidence type="ECO:0000256" key="2">
    <source>
        <dbReference type="ARBA" id="ARBA00023002"/>
    </source>
</evidence>
<sequence length="493" mass="53326">MGKVTGFMEYERLEEGYKPVAERLKHYKEFVVGLDDGQAKIQGARCMDCGTPFCNNGCPVNNIIPDFNDLVYQGDWQNAIAVLHSTNNFPEFTGRICPAPCEAACTINVNGDAVGIKSIEHAIIDKAWENGWVQPQPAKHKTGKKVAVVGSGPAGLAAAQQLARAGHDVTVFEKNSRLGGLLRYGIPDFKMEKSHIDRRVAQMEAEGVVFKTSTLVGAMPEGSKITNDAKTVISADELKAQFDAVLLTGGSEQSRDLSVPGRELDGVHFAMEFLPQQNKVNAGDKLKNQLRADGKHVIVIGGGDTGSDCVGTSTRHGALSVTQFEVMPQPPEHENKPLVWPYWPLKLRTSSSHDESAEKGILAREFAISTKAFVGKNGKLTGLKTVNVEFKDGKLVEIAGTEKEYPADLVLLAMGFVNPVATVLDAFGVEKDARGNAKASTEFTGGYATSTDKVFAAGDMRRGQSLVVWAIREGRQAARAVDEFLMGYSDLPR</sequence>
<dbReference type="Gene3D" id="1.10.1060.10">
    <property type="entry name" value="Alpha-helical ferredoxin"/>
    <property type="match status" value="1"/>
</dbReference>
<dbReference type="InterPro" id="IPR006005">
    <property type="entry name" value="Glut_synth_ssu1"/>
</dbReference>
<dbReference type="Pfam" id="PF14691">
    <property type="entry name" value="Fer4_20"/>
    <property type="match status" value="1"/>
</dbReference>
<dbReference type="RefSeq" id="WP_284307753.1">
    <property type="nucleotide sequence ID" value="NZ_BSPB01000014.1"/>
</dbReference>
<dbReference type="InterPro" id="IPR051394">
    <property type="entry name" value="Glutamate_Synthase"/>
</dbReference>
<comment type="caution">
    <text evidence="6">The sequence shown here is derived from an EMBL/GenBank/DDBJ whole genome shotgun (WGS) entry which is preliminary data.</text>
</comment>
<dbReference type="InterPro" id="IPR017896">
    <property type="entry name" value="4Fe4S_Fe-S-bd"/>
</dbReference>
<keyword evidence="7" id="KW-1185">Reference proteome</keyword>
<dbReference type="Pfam" id="PF07992">
    <property type="entry name" value="Pyr_redox_2"/>
    <property type="match status" value="1"/>
</dbReference>
<protein>
    <submittedName>
        <fullName evidence="6">Dihydropyrimidine dehydrogenase subunit A</fullName>
    </submittedName>
</protein>
<dbReference type="SUPFAM" id="SSF51971">
    <property type="entry name" value="Nucleotide-binding domain"/>
    <property type="match status" value="2"/>
</dbReference>
<comment type="pathway">
    <text evidence="4">Amino-acid biosynthesis.</text>
</comment>
<dbReference type="Gene3D" id="3.50.50.60">
    <property type="entry name" value="FAD/NAD(P)-binding domain"/>
    <property type="match status" value="1"/>
</dbReference>
<dbReference type="NCBIfam" id="TIGR01317">
    <property type="entry name" value="GOGAT_sm_gam"/>
    <property type="match status" value="1"/>
</dbReference>
<accession>A0ABQ6C417</accession>
<dbReference type="PANTHER" id="PTHR43100">
    <property type="entry name" value="GLUTAMATE SYNTHASE [NADPH] SMALL CHAIN"/>
    <property type="match status" value="1"/>
</dbReference>
<evidence type="ECO:0000313" key="6">
    <source>
        <dbReference type="EMBL" id="GLS14690.1"/>
    </source>
</evidence>
<evidence type="ECO:0000256" key="1">
    <source>
        <dbReference type="ARBA" id="ARBA00022605"/>
    </source>
</evidence>
<gene>
    <name evidence="6" type="primary">gltD</name>
    <name evidence="6" type="ORF">GCM10007935_21220</name>
</gene>
<dbReference type="PROSITE" id="PS51379">
    <property type="entry name" value="4FE4S_FER_2"/>
    <property type="match status" value="1"/>
</dbReference>
<reference evidence="7" key="1">
    <citation type="journal article" date="2019" name="Int. J. Syst. Evol. Microbiol.">
        <title>The Global Catalogue of Microorganisms (GCM) 10K type strain sequencing project: providing services to taxonomists for standard genome sequencing and annotation.</title>
        <authorList>
            <consortium name="The Broad Institute Genomics Platform"/>
            <consortium name="The Broad Institute Genome Sequencing Center for Infectious Disease"/>
            <person name="Wu L."/>
            <person name="Ma J."/>
        </authorList>
    </citation>
    <scope>NUCLEOTIDE SEQUENCE [LARGE SCALE GENOMIC DNA]</scope>
    <source>
        <strain evidence="7">NBRC 109341</strain>
    </source>
</reference>
<evidence type="ECO:0000259" key="5">
    <source>
        <dbReference type="PROSITE" id="PS51379"/>
    </source>
</evidence>
<dbReference type="InterPro" id="IPR036188">
    <property type="entry name" value="FAD/NAD-bd_sf"/>
</dbReference>
<evidence type="ECO:0000256" key="4">
    <source>
        <dbReference type="ARBA" id="ARBA00029440"/>
    </source>
</evidence>
<dbReference type="SUPFAM" id="SSF46548">
    <property type="entry name" value="alpha-helical ferredoxin"/>
    <property type="match status" value="1"/>
</dbReference>